<dbReference type="AlphaFoldDB" id="A0A319CZB6"/>
<dbReference type="VEuPathDB" id="FungiDB:BO71DRAFT_402582"/>
<accession>A0A319CZB6</accession>
<dbReference type="Proteomes" id="UP000247810">
    <property type="component" value="Unassembled WGS sequence"/>
</dbReference>
<dbReference type="SUPFAM" id="SSF51197">
    <property type="entry name" value="Clavaminate synthase-like"/>
    <property type="match status" value="1"/>
</dbReference>
<evidence type="ECO:0008006" key="3">
    <source>
        <dbReference type="Google" id="ProtNLM"/>
    </source>
</evidence>
<evidence type="ECO:0000313" key="1">
    <source>
        <dbReference type="EMBL" id="PYH90011.1"/>
    </source>
</evidence>
<dbReference type="EMBL" id="KZ826002">
    <property type="protein sequence ID" value="PYH90011.1"/>
    <property type="molecule type" value="Genomic_DNA"/>
</dbReference>
<organism evidence="1 2">
    <name type="scientific">Aspergillus ellipticus CBS 707.79</name>
    <dbReference type="NCBI Taxonomy" id="1448320"/>
    <lineage>
        <taxon>Eukaryota</taxon>
        <taxon>Fungi</taxon>
        <taxon>Dikarya</taxon>
        <taxon>Ascomycota</taxon>
        <taxon>Pezizomycotina</taxon>
        <taxon>Eurotiomycetes</taxon>
        <taxon>Eurotiomycetidae</taxon>
        <taxon>Eurotiales</taxon>
        <taxon>Aspergillaceae</taxon>
        <taxon>Aspergillus</taxon>
        <taxon>Aspergillus subgen. Circumdati</taxon>
    </lineage>
</organism>
<name>A0A319CZB6_9EURO</name>
<proteinExistence type="predicted"/>
<dbReference type="Gene3D" id="2.60.120.650">
    <property type="entry name" value="Cupin"/>
    <property type="match status" value="1"/>
</dbReference>
<sequence length="493" mass="55786">MANTTSIHPACDCAEHQTNYQHWPRENAEIRIASCMRVCPFCAKEHSNASRLRKHLRQRKYRDRNITIASERPGAVGVGHFPIHHQQGARKSQNQDCIGNHMKSYSSALSTNSVLSKSEDGLNFSLCEIQANFGPEFGVLSKCHLSYWNRMSDQIQDLWLKSTSSVPRLLDGSHCWRVRAPLARELFIGTIEEISTGTSTTQKDSESRFRANFQGEVDEKFDPYVVLSQLIDPDPNKPAFLTGLRLPSIDHFGFRSPCEISTTIEPFDETNNQVNLTPKYSFVDLHIDYGTDGLLTVIGDCRKIWLLYPPTDNNLIAMKSIDGQRGKLVRLARRLEGGILIETISSHAIFLPAGCAHATFTLQGGYLVAKDFTTAKSLSAIASFITCGLDENLPTEAREICFDWFEYCLDVTLSQQHVLAAVSAWLKAEKKLASWASTHRRWRVNVRRLWEHHCQDSVVNCPCEAQEPISFFQHFSSVHLAFLLSSSQLRRRR</sequence>
<protein>
    <recommendedName>
        <fullName evidence="3">JmjC domain-containing protein</fullName>
    </recommendedName>
</protein>
<dbReference type="OrthoDB" id="4509490at2759"/>
<evidence type="ECO:0000313" key="2">
    <source>
        <dbReference type="Proteomes" id="UP000247810"/>
    </source>
</evidence>
<reference evidence="1 2" key="1">
    <citation type="submission" date="2018-02" db="EMBL/GenBank/DDBJ databases">
        <title>The genomes of Aspergillus section Nigri reveals drivers in fungal speciation.</title>
        <authorList>
            <consortium name="DOE Joint Genome Institute"/>
            <person name="Vesth T.C."/>
            <person name="Nybo J."/>
            <person name="Theobald S."/>
            <person name="Brandl J."/>
            <person name="Frisvad J.C."/>
            <person name="Nielsen K.F."/>
            <person name="Lyhne E.K."/>
            <person name="Kogle M.E."/>
            <person name="Kuo A."/>
            <person name="Riley R."/>
            <person name="Clum A."/>
            <person name="Nolan M."/>
            <person name="Lipzen A."/>
            <person name="Salamov A."/>
            <person name="Henrissat B."/>
            <person name="Wiebenga A."/>
            <person name="De vries R.P."/>
            <person name="Grigoriev I.V."/>
            <person name="Mortensen U.H."/>
            <person name="Andersen M.R."/>
            <person name="Baker S.E."/>
        </authorList>
    </citation>
    <scope>NUCLEOTIDE SEQUENCE [LARGE SCALE GENOMIC DNA]</scope>
    <source>
        <strain evidence="1 2">CBS 707.79</strain>
    </source>
</reference>
<gene>
    <name evidence="1" type="ORF">BO71DRAFT_402582</name>
</gene>
<keyword evidence="2" id="KW-1185">Reference proteome</keyword>
<dbReference type="STRING" id="1448320.A0A319CZB6"/>